<organism evidence="2 3">
    <name type="scientific">Microbulbifer rhizosphaerae</name>
    <dbReference type="NCBI Taxonomy" id="1562603"/>
    <lineage>
        <taxon>Bacteria</taxon>
        <taxon>Pseudomonadati</taxon>
        <taxon>Pseudomonadota</taxon>
        <taxon>Gammaproteobacteria</taxon>
        <taxon>Cellvibrionales</taxon>
        <taxon>Microbulbiferaceae</taxon>
        <taxon>Microbulbifer</taxon>
    </lineage>
</organism>
<reference evidence="2 3" key="1">
    <citation type="submission" date="2020-08" db="EMBL/GenBank/DDBJ databases">
        <title>Genomic Encyclopedia of Type Strains, Phase III (KMG-III): the genomes of soil and plant-associated and newly described type strains.</title>
        <authorList>
            <person name="Whitman W."/>
        </authorList>
    </citation>
    <scope>NUCLEOTIDE SEQUENCE [LARGE SCALE GENOMIC DNA]</scope>
    <source>
        <strain evidence="2 3">CECT 8799</strain>
    </source>
</reference>
<feature type="signal peptide" evidence="1">
    <location>
        <begin position="1"/>
        <end position="19"/>
    </location>
</feature>
<proteinExistence type="predicted"/>
<accession>A0A7W4WE69</accession>
<dbReference type="InterPro" id="IPR046033">
    <property type="entry name" value="DUF5991"/>
</dbReference>
<evidence type="ECO:0000256" key="1">
    <source>
        <dbReference type="SAM" id="SignalP"/>
    </source>
</evidence>
<evidence type="ECO:0000313" key="3">
    <source>
        <dbReference type="Proteomes" id="UP000535937"/>
    </source>
</evidence>
<comment type="caution">
    <text evidence="2">The sequence shown here is derived from an EMBL/GenBank/DDBJ whole genome shotgun (WGS) entry which is preliminary data.</text>
</comment>
<dbReference type="Proteomes" id="UP000535937">
    <property type="component" value="Unassembled WGS sequence"/>
</dbReference>
<sequence length="140" mass="15530">MTALCVLLLSLASACQSSAEWDGLYTFSEKLGEDPGGAAMLVEYRLEVAGDRCLLNITGYQSDSRIRCTLQASDNKAAVRFRSYDNGDVKNRYGVQVYQVNEPLFTLRSPSENSEELLTEWGGLVPDSVKDRSGNYFARQ</sequence>
<dbReference type="Pfam" id="PF19453">
    <property type="entry name" value="DUF5991"/>
    <property type="match status" value="1"/>
</dbReference>
<keyword evidence="3" id="KW-1185">Reference proteome</keyword>
<feature type="chain" id="PRO_5031313482" description="Lipoprotein" evidence="1">
    <location>
        <begin position="20"/>
        <end position="140"/>
    </location>
</feature>
<gene>
    <name evidence="2" type="ORF">FHS09_002754</name>
</gene>
<evidence type="ECO:0008006" key="4">
    <source>
        <dbReference type="Google" id="ProtNLM"/>
    </source>
</evidence>
<protein>
    <recommendedName>
        <fullName evidence="4">Lipoprotein</fullName>
    </recommendedName>
</protein>
<evidence type="ECO:0000313" key="2">
    <source>
        <dbReference type="EMBL" id="MBB3061911.1"/>
    </source>
</evidence>
<dbReference type="AlphaFoldDB" id="A0A7W4WE69"/>
<name>A0A7W4WE69_9GAMM</name>
<dbReference type="EMBL" id="JACHWZ010000012">
    <property type="protein sequence ID" value="MBB3061911.1"/>
    <property type="molecule type" value="Genomic_DNA"/>
</dbReference>
<dbReference type="RefSeq" id="WP_183460731.1">
    <property type="nucleotide sequence ID" value="NZ_JACHWZ010000012.1"/>
</dbReference>
<keyword evidence="1" id="KW-0732">Signal</keyword>